<evidence type="ECO:0000256" key="2">
    <source>
        <dbReference type="ARBA" id="ARBA00022801"/>
    </source>
</evidence>
<dbReference type="PANTHER" id="PTHR32009:SF39">
    <property type="entry name" value="TIR DOMAIN-CONTAINING PROTEIN"/>
    <property type="match status" value="1"/>
</dbReference>
<dbReference type="Proteomes" id="UP001386955">
    <property type="component" value="Unassembled WGS sequence"/>
</dbReference>
<dbReference type="AlphaFoldDB" id="A0AAN9TEZ1"/>
<dbReference type="GO" id="GO:0061809">
    <property type="term" value="F:NAD+ nucleosidase activity, cyclic ADP-ribose generating"/>
    <property type="evidence" value="ECO:0007669"/>
    <property type="project" value="UniProtKB-EC"/>
</dbReference>
<accession>A0AAN9TEZ1</accession>
<proteinExistence type="predicted"/>
<dbReference type="InterPro" id="IPR000157">
    <property type="entry name" value="TIR_dom"/>
</dbReference>
<dbReference type="Gene3D" id="3.40.50.10140">
    <property type="entry name" value="Toll/interleukin-1 receptor homology (TIR) domain"/>
    <property type="match status" value="1"/>
</dbReference>
<dbReference type="PROSITE" id="PS50104">
    <property type="entry name" value="TIR"/>
    <property type="match status" value="1"/>
</dbReference>
<keyword evidence="7" id="KW-1185">Reference proteome</keyword>
<dbReference type="EC" id="3.2.2.6" evidence="1"/>
<comment type="catalytic activity">
    <reaction evidence="4">
        <text>NAD(+) + H2O = ADP-D-ribose + nicotinamide + H(+)</text>
        <dbReference type="Rhea" id="RHEA:16301"/>
        <dbReference type="ChEBI" id="CHEBI:15377"/>
        <dbReference type="ChEBI" id="CHEBI:15378"/>
        <dbReference type="ChEBI" id="CHEBI:17154"/>
        <dbReference type="ChEBI" id="CHEBI:57540"/>
        <dbReference type="ChEBI" id="CHEBI:57967"/>
        <dbReference type="EC" id="3.2.2.6"/>
    </reaction>
    <physiologicalReaction direction="left-to-right" evidence="4">
        <dbReference type="Rhea" id="RHEA:16302"/>
    </physiologicalReaction>
</comment>
<comment type="caution">
    <text evidence="6">The sequence shown here is derived from an EMBL/GenBank/DDBJ whole genome shotgun (WGS) entry which is preliminary data.</text>
</comment>
<gene>
    <name evidence="6" type="ORF">VNO78_04510</name>
</gene>
<dbReference type="SMART" id="SM00255">
    <property type="entry name" value="TIR"/>
    <property type="match status" value="1"/>
</dbReference>
<dbReference type="GO" id="GO:0007165">
    <property type="term" value="P:signal transduction"/>
    <property type="evidence" value="ECO:0007669"/>
    <property type="project" value="InterPro"/>
</dbReference>
<evidence type="ECO:0000259" key="5">
    <source>
        <dbReference type="PROSITE" id="PS50104"/>
    </source>
</evidence>
<evidence type="ECO:0000256" key="3">
    <source>
        <dbReference type="ARBA" id="ARBA00023027"/>
    </source>
</evidence>
<keyword evidence="2" id="KW-0378">Hydrolase</keyword>
<dbReference type="PANTHER" id="PTHR32009">
    <property type="entry name" value="TMV RESISTANCE PROTEIN N-LIKE"/>
    <property type="match status" value="1"/>
</dbReference>
<organism evidence="6 7">
    <name type="scientific">Psophocarpus tetragonolobus</name>
    <name type="common">Winged bean</name>
    <name type="synonym">Dolichos tetragonolobus</name>
    <dbReference type="NCBI Taxonomy" id="3891"/>
    <lineage>
        <taxon>Eukaryota</taxon>
        <taxon>Viridiplantae</taxon>
        <taxon>Streptophyta</taxon>
        <taxon>Embryophyta</taxon>
        <taxon>Tracheophyta</taxon>
        <taxon>Spermatophyta</taxon>
        <taxon>Magnoliopsida</taxon>
        <taxon>eudicotyledons</taxon>
        <taxon>Gunneridae</taxon>
        <taxon>Pentapetalae</taxon>
        <taxon>rosids</taxon>
        <taxon>fabids</taxon>
        <taxon>Fabales</taxon>
        <taxon>Fabaceae</taxon>
        <taxon>Papilionoideae</taxon>
        <taxon>50 kb inversion clade</taxon>
        <taxon>NPAAA clade</taxon>
        <taxon>indigoferoid/millettioid clade</taxon>
        <taxon>Phaseoleae</taxon>
        <taxon>Psophocarpus</taxon>
    </lineage>
</organism>
<evidence type="ECO:0000313" key="6">
    <source>
        <dbReference type="EMBL" id="KAK7412841.1"/>
    </source>
</evidence>
<evidence type="ECO:0000256" key="1">
    <source>
        <dbReference type="ARBA" id="ARBA00011982"/>
    </source>
</evidence>
<dbReference type="FunFam" id="3.40.50.10140:FF:000007">
    <property type="entry name" value="Disease resistance protein (TIR-NBS-LRR class)"/>
    <property type="match status" value="1"/>
</dbReference>
<evidence type="ECO:0000256" key="4">
    <source>
        <dbReference type="ARBA" id="ARBA00047304"/>
    </source>
</evidence>
<name>A0AAN9TEZ1_PSOTE</name>
<feature type="domain" description="TIR" evidence="5">
    <location>
        <begin position="11"/>
        <end position="169"/>
    </location>
</feature>
<keyword evidence="3" id="KW-0520">NAD</keyword>
<dbReference type="SUPFAM" id="SSF52200">
    <property type="entry name" value="Toll/Interleukin receptor TIR domain"/>
    <property type="match status" value="1"/>
</dbReference>
<evidence type="ECO:0000313" key="7">
    <source>
        <dbReference type="Proteomes" id="UP001386955"/>
    </source>
</evidence>
<dbReference type="EMBL" id="JAYMYS010000001">
    <property type="protein sequence ID" value="KAK7412841.1"/>
    <property type="molecule type" value="Genomic_DNA"/>
</dbReference>
<sequence>MGSCSSNSTHWIYDVFLSFRGEDTRKSLVADLYVALSNKGILTFMDDELPRGMGIKPELERAIEGSRISIVIFSKNYSSSSWCLNELLKIMDCCATYNQVIVPVFYDVDPSDVRHQKGRFGEHLDALDATPDMLSKWKTVLTKAANISGWDASIFSQDYDLVDHIGYWVWGDWVKQPWPKSSTIGFMADSSIDVSLKILEKLV</sequence>
<dbReference type="Pfam" id="PF01582">
    <property type="entry name" value="TIR"/>
    <property type="match status" value="1"/>
</dbReference>
<dbReference type="InterPro" id="IPR035897">
    <property type="entry name" value="Toll_tir_struct_dom_sf"/>
</dbReference>
<reference evidence="6 7" key="1">
    <citation type="submission" date="2024-01" db="EMBL/GenBank/DDBJ databases">
        <title>The genomes of 5 underutilized Papilionoideae crops provide insights into root nodulation and disease resistanc.</title>
        <authorList>
            <person name="Jiang F."/>
        </authorList>
    </citation>
    <scope>NUCLEOTIDE SEQUENCE [LARGE SCALE GENOMIC DNA]</scope>
    <source>
        <strain evidence="6">DUOXIRENSHENG_FW03</strain>
        <tissue evidence="6">Leaves</tissue>
    </source>
</reference>
<protein>
    <recommendedName>
        <fullName evidence="1">ADP-ribosyl cyclase/cyclic ADP-ribose hydrolase</fullName>
        <ecNumber evidence="1">3.2.2.6</ecNumber>
    </recommendedName>
</protein>